<accession>A0A0L0V8Q4</accession>
<reference evidence="3" key="1">
    <citation type="submission" date="2014-03" db="EMBL/GenBank/DDBJ databases">
        <title>The Genome Sequence of Puccinia striiformis f. sp. tritici PST-78.</title>
        <authorList>
            <consortium name="The Broad Institute Genome Sequencing Platform"/>
            <person name="Cuomo C."/>
            <person name="Hulbert S."/>
            <person name="Chen X."/>
            <person name="Walker B."/>
            <person name="Young S.K."/>
            <person name="Zeng Q."/>
            <person name="Gargeya S."/>
            <person name="Fitzgerald M."/>
            <person name="Haas B."/>
            <person name="Abouelleil A."/>
            <person name="Alvarado L."/>
            <person name="Arachchi H.M."/>
            <person name="Berlin A.M."/>
            <person name="Chapman S.B."/>
            <person name="Goldberg J."/>
            <person name="Griggs A."/>
            <person name="Gujja S."/>
            <person name="Hansen M."/>
            <person name="Howarth C."/>
            <person name="Imamovic A."/>
            <person name="Larimer J."/>
            <person name="McCowan C."/>
            <person name="Montmayeur A."/>
            <person name="Murphy C."/>
            <person name="Neiman D."/>
            <person name="Pearson M."/>
            <person name="Priest M."/>
            <person name="Roberts A."/>
            <person name="Saif S."/>
            <person name="Shea T."/>
            <person name="Sisk P."/>
            <person name="Sykes S."/>
            <person name="Wortman J."/>
            <person name="Nusbaum C."/>
            <person name="Birren B."/>
        </authorList>
    </citation>
    <scope>NUCLEOTIDE SEQUENCE [LARGE SCALE GENOMIC DNA]</scope>
    <source>
        <strain evidence="3">race PST-78</strain>
    </source>
</reference>
<feature type="region of interest" description="Disordered" evidence="1">
    <location>
        <begin position="19"/>
        <end position="87"/>
    </location>
</feature>
<organism evidence="2 3">
    <name type="scientific">Puccinia striiformis f. sp. tritici PST-78</name>
    <dbReference type="NCBI Taxonomy" id="1165861"/>
    <lineage>
        <taxon>Eukaryota</taxon>
        <taxon>Fungi</taxon>
        <taxon>Dikarya</taxon>
        <taxon>Basidiomycota</taxon>
        <taxon>Pucciniomycotina</taxon>
        <taxon>Pucciniomycetes</taxon>
        <taxon>Pucciniales</taxon>
        <taxon>Pucciniaceae</taxon>
        <taxon>Puccinia</taxon>
    </lineage>
</organism>
<dbReference type="AlphaFoldDB" id="A0A0L0V8Q4"/>
<comment type="caution">
    <text evidence="2">The sequence shown here is derived from an EMBL/GenBank/DDBJ whole genome shotgun (WGS) entry which is preliminary data.</text>
</comment>
<evidence type="ECO:0000313" key="2">
    <source>
        <dbReference type="EMBL" id="KNE95369.1"/>
    </source>
</evidence>
<evidence type="ECO:0000256" key="1">
    <source>
        <dbReference type="SAM" id="MobiDB-lite"/>
    </source>
</evidence>
<feature type="compositionally biased region" description="Polar residues" evidence="1">
    <location>
        <begin position="25"/>
        <end position="34"/>
    </location>
</feature>
<name>A0A0L0V8Q4_9BASI</name>
<dbReference type="OrthoDB" id="10286863at2759"/>
<protein>
    <submittedName>
        <fullName evidence="2">Uncharacterized protein</fullName>
    </submittedName>
</protein>
<keyword evidence="3" id="KW-1185">Reference proteome</keyword>
<dbReference type="Proteomes" id="UP000054564">
    <property type="component" value="Unassembled WGS sequence"/>
</dbReference>
<sequence>MKDDAPSFDKFLFELEDELRRQKDTQQSTRTTSIPIAKPSREQPGRSSDQNERRSRRAFCKNGVHNPQTYHSAKNCNQLHPERTSQK</sequence>
<feature type="compositionally biased region" description="Polar residues" evidence="1">
    <location>
        <begin position="65"/>
        <end position="78"/>
    </location>
</feature>
<evidence type="ECO:0000313" key="3">
    <source>
        <dbReference type="Proteomes" id="UP000054564"/>
    </source>
</evidence>
<proteinExistence type="predicted"/>
<gene>
    <name evidence="2" type="ORF">PSTG_11353</name>
</gene>
<feature type="compositionally biased region" description="Basic and acidic residues" evidence="1">
    <location>
        <begin position="39"/>
        <end position="53"/>
    </location>
</feature>
<dbReference type="EMBL" id="AJIL01000098">
    <property type="protein sequence ID" value="KNE95369.1"/>
    <property type="molecule type" value="Genomic_DNA"/>
</dbReference>